<dbReference type="PROSITE" id="PS51512">
    <property type="entry name" value="DFDF"/>
    <property type="match status" value="1"/>
</dbReference>
<evidence type="ECO:0000313" key="9">
    <source>
        <dbReference type="Proteomes" id="UP000252139"/>
    </source>
</evidence>
<feature type="domain" description="DFDF" evidence="4">
    <location>
        <begin position="310"/>
        <end position="346"/>
    </location>
</feature>
<feature type="compositionally biased region" description="Polar residues" evidence="3">
    <location>
        <begin position="435"/>
        <end position="446"/>
    </location>
</feature>
<dbReference type="GO" id="GO:0034063">
    <property type="term" value="P:stress granule assembly"/>
    <property type="evidence" value="ECO:0007669"/>
    <property type="project" value="TreeGrafter"/>
</dbReference>
<feature type="compositionally biased region" description="Low complexity" evidence="3">
    <location>
        <begin position="157"/>
        <end position="217"/>
    </location>
</feature>
<feature type="domain" description="FFD box profile" evidence="5">
    <location>
        <begin position="356"/>
        <end position="371"/>
    </location>
</feature>
<feature type="compositionally biased region" description="Basic and acidic residues" evidence="3">
    <location>
        <begin position="301"/>
        <end position="313"/>
    </location>
</feature>
<dbReference type="Gene3D" id="2.30.30.100">
    <property type="match status" value="1"/>
</dbReference>
<comment type="caution">
    <text evidence="8">The sequence shown here is derived from an EMBL/GenBank/DDBJ whole genome shotgun (WGS) entry which is preliminary data.</text>
</comment>
<feature type="region of interest" description="Disordered" evidence="3">
    <location>
        <begin position="78"/>
        <end position="97"/>
    </location>
</feature>
<evidence type="ECO:0000259" key="4">
    <source>
        <dbReference type="PROSITE" id="PS51512"/>
    </source>
</evidence>
<dbReference type="InterPro" id="IPR025762">
    <property type="entry name" value="DFDF"/>
</dbReference>
<dbReference type="OrthoDB" id="21539at2759"/>
<feature type="domain" description="TFG box profile" evidence="6">
    <location>
        <begin position="382"/>
        <end position="402"/>
    </location>
</feature>
<feature type="compositionally biased region" description="Basic and acidic residues" evidence="3">
    <location>
        <begin position="370"/>
        <end position="394"/>
    </location>
</feature>
<gene>
    <name evidence="8" type="ORF">CU097_003653</name>
</gene>
<dbReference type="PROSITE" id="PS51536">
    <property type="entry name" value="TFG"/>
    <property type="match status" value="1"/>
</dbReference>
<dbReference type="PANTHER" id="PTHR13586">
    <property type="entry name" value="SCD6 PROTEIN-RELATED"/>
    <property type="match status" value="1"/>
</dbReference>
<proteinExistence type="predicted"/>
<dbReference type="Pfam" id="PF12701">
    <property type="entry name" value="LSM14"/>
    <property type="match status" value="1"/>
</dbReference>
<dbReference type="AlphaFoldDB" id="A0A367K0L1"/>
<keyword evidence="9" id="KW-1185">Reference proteome</keyword>
<evidence type="ECO:0000256" key="2">
    <source>
        <dbReference type="PROSITE-ProRule" id="PRU00869"/>
    </source>
</evidence>
<sequence>MAGENYIGSKISLISLSDIRYVGILHSINAQDSTVGLKQVRSFGTEGRKGKLEEEIPPSENVFDYVVFRGSDIKDLQVFEAPPKPTPPPQSLPQDPAIMSMSGYPPMNPYMGGNMYMQPPPVSQQLPHQQQPPFQPPPVLQQPHLHQSQPPQPQPHPLQQQTKPLQTQPQQQHRQVQPQQPQQHQQPPKQQQQQPPLQQQQQQQPQQQPQQQQQQQPIQGYWKPTYTETEVDQLEKDTLDELKAELAEADALQPNINEATIEELAKKVSELNPVDEPKQPSDEHRPNNRRHDHSNHRGKRHSNDRQVNHKNKNDFNIPSSEFDFEASNAKFDKNEVIKKDEGSALETVADIPPPDSFYNKSSFFDNISCESKERAEQRDNEQRRNRFQEERKLNMETFGQASVDQSRYRSNYNRGRGGNYRGRGGYYRSGNRSNTTNGGYRQNNKA</sequence>
<dbReference type="CDD" id="cd01736">
    <property type="entry name" value="LSm14_N"/>
    <property type="match status" value="1"/>
</dbReference>
<protein>
    <recommendedName>
        <fullName evidence="10">FFD box profile domain-containing protein</fullName>
    </recommendedName>
</protein>
<reference evidence="8 9" key="1">
    <citation type="journal article" date="2018" name="G3 (Bethesda)">
        <title>Phylogenetic and Phylogenomic Definition of Rhizopus Species.</title>
        <authorList>
            <person name="Gryganskyi A.P."/>
            <person name="Golan J."/>
            <person name="Dolatabadi S."/>
            <person name="Mondo S."/>
            <person name="Robb S."/>
            <person name="Idnurm A."/>
            <person name="Muszewska A."/>
            <person name="Steczkiewicz K."/>
            <person name="Masonjones S."/>
            <person name="Liao H.L."/>
            <person name="Gajdeczka M.T."/>
            <person name="Anike F."/>
            <person name="Vuek A."/>
            <person name="Anishchenko I.M."/>
            <person name="Voigt K."/>
            <person name="de Hoog G.S."/>
            <person name="Smith M.E."/>
            <person name="Heitman J."/>
            <person name="Vilgalys R."/>
            <person name="Stajich J.E."/>
        </authorList>
    </citation>
    <scope>NUCLEOTIDE SEQUENCE [LARGE SCALE GENOMIC DNA]</scope>
    <source>
        <strain evidence="8 9">CBS 357.93</strain>
    </source>
</reference>
<feature type="compositionally biased region" description="Polar residues" evidence="3">
    <location>
        <begin position="358"/>
        <end position="369"/>
    </location>
</feature>
<dbReference type="PROSITE" id="PS51513">
    <property type="entry name" value="FFD"/>
    <property type="match status" value="1"/>
</dbReference>
<name>A0A367K0L1_RHIAZ</name>
<feature type="compositionally biased region" description="Gly residues" evidence="3">
    <location>
        <begin position="415"/>
        <end position="427"/>
    </location>
</feature>
<dbReference type="STRING" id="86630.A0A367K0L1"/>
<feature type="region of interest" description="Disordered" evidence="3">
    <location>
        <begin position="115"/>
        <end position="446"/>
    </location>
</feature>
<dbReference type="GO" id="GO:0033962">
    <property type="term" value="P:P-body assembly"/>
    <property type="evidence" value="ECO:0007669"/>
    <property type="project" value="TreeGrafter"/>
</dbReference>
<dbReference type="PANTHER" id="PTHR13586:SF0">
    <property type="entry name" value="TRAILER HITCH, ISOFORM H"/>
    <property type="match status" value="1"/>
</dbReference>
<feature type="compositionally biased region" description="Pro residues" evidence="3">
    <location>
        <begin position="82"/>
        <end position="91"/>
    </location>
</feature>
<dbReference type="InterPro" id="IPR019050">
    <property type="entry name" value="FDF_dom"/>
</dbReference>
<evidence type="ECO:0000256" key="1">
    <source>
        <dbReference type="PROSITE-ProRule" id="PRU00846"/>
    </source>
</evidence>
<dbReference type="GO" id="GO:0000932">
    <property type="term" value="C:P-body"/>
    <property type="evidence" value="ECO:0007669"/>
    <property type="project" value="TreeGrafter"/>
</dbReference>
<feature type="compositionally biased region" description="Basic and acidic residues" evidence="3">
    <location>
        <begin position="330"/>
        <end position="342"/>
    </location>
</feature>
<dbReference type="InterPro" id="IPR025609">
    <property type="entry name" value="Lsm14-like_N"/>
</dbReference>
<feature type="compositionally biased region" description="Basic residues" evidence="3">
    <location>
        <begin position="287"/>
        <end position="300"/>
    </location>
</feature>
<evidence type="ECO:0000259" key="6">
    <source>
        <dbReference type="PROSITE" id="PS51536"/>
    </source>
</evidence>
<dbReference type="SMART" id="SM01199">
    <property type="entry name" value="FDF"/>
    <property type="match status" value="1"/>
</dbReference>
<feature type="domain" description="Sm" evidence="7">
    <location>
        <begin position="1"/>
        <end position="82"/>
    </location>
</feature>
<dbReference type="SUPFAM" id="SSF50182">
    <property type="entry name" value="Sm-like ribonucleoproteins"/>
    <property type="match status" value="1"/>
</dbReference>
<feature type="short sequence motif" description="FFD box" evidence="1">
    <location>
        <begin position="356"/>
        <end position="371"/>
    </location>
</feature>
<evidence type="ECO:0008006" key="10">
    <source>
        <dbReference type="Google" id="ProtNLM"/>
    </source>
</evidence>
<evidence type="ECO:0000313" key="8">
    <source>
        <dbReference type="EMBL" id="RCH95679.1"/>
    </source>
</evidence>
<dbReference type="Proteomes" id="UP000252139">
    <property type="component" value="Unassembled WGS sequence"/>
</dbReference>
<dbReference type="InterPro" id="IPR010920">
    <property type="entry name" value="LSM_dom_sf"/>
</dbReference>
<dbReference type="SMART" id="SM01271">
    <property type="entry name" value="LSM14"/>
    <property type="match status" value="1"/>
</dbReference>
<dbReference type="PROSITE" id="PS52002">
    <property type="entry name" value="SM"/>
    <property type="match status" value="1"/>
</dbReference>
<feature type="compositionally biased region" description="Low complexity" evidence="3">
    <location>
        <begin position="123"/>
        <end position="132"/>
    </location>
</feature>
<dbReference type="GO" id="GO:0003729">
    <property type="term" value="F:mRNA binding"/>
    <property type="evidence" value="ECO:0007669"/>
    <property type="project" value="TreeGrafter"/>
</dbReference>
<evidence type="ECO:0000256" key="3">
    <source>
        <dbReference type="SAM" id="MobiDB-lite"/>
    </source>
</evidence>
<dbReference type="EMBL" id="PJQL01000442">
    <property type="protein sequence ID" value="RCH95679.1"/>
    <property type="molecule type" value="Genomic_DNA"/>
</dbReference>
<feature type="short sequence motif" description="TFG box" evidence="2">
    <location>
        <begin position="382"/>
        <end position="402"/>
    </location>
</feature>
<dbReference type="InterPro" id="IPR025768">
    <property type="entry name" value="TFG_box"/>
</dbReference>
<evidence type="ECO:0000259" key="7">
    <source>
        <dbReference type="PROSITE" id="PS52002"/>
    </source>
</evidence>
<dbReference type="Pfam" id="PF09532">
    <property type="entry name" value="FDF"/>
    <property type="match status" value="1"/>
</dbReference>
<feature type="compositionally biased region" description="Basic and acidic residues" evidence="3">
    <location>
        <begin position="233"/>
        <end position="246"/>
    </location>
</feature>
<dbReference type="InterPro" id="IPR025761">
    <property type="entry name" value="FFD_box"/>
</dbReference>
<dbReference type="InterPro" id="IPR047575">
    <property type="entry name" value="Sm"/>
</dbReference>
<feature type="compositionally biased region" description="Basic and acidic residues" evidence="3">
    <location>
        <begin position="263"/>
        <end position="286"/>
    </location>
</feature>
<accession>A0A367K0L1</accession>
<evidence type="ECO:0000259" key="5">
    <source>
        <dbReference type="PROSITE" id="PS51513"/>
    </source>
</evidence>
<organism evidence="8 9">
    <name type="scientific">Rhizopus azygosporus</name>
    <name type="common">Rhizopus microsporus var. azygosporus</name>
    <dbReference type="NCBI Taxonomy" id="86630"/>
    <lineage>
        <taxon>Eukaryota</taxon>
        <taxon>Fungi</taxon>
        <taxon>Fungi incertae sedis</taxon>
        <taxon>Mucoromycota</taxon>
        <taxon>Mucoromycotina</taxon>
        <taxon>Mucoromycetes</taxon>
        <taxon>Mucorales</taxon>
        <taxon>Mucorineae</taxon>
        <taxon>Rhizopodaceae</taxon>
        <taxon>Rhizopus</taxon>
    </lineage>
</organism>